<sequence>MELILKSNRGLHVRLSADDAEGLLKVSQLCELLEISYTGVRARIFRGETVEQAVHHFLDQKGGGDA</sequence>
<organism evidence="1 2">
    <name type="scientific">Citrobacter freundii</name>
    <dbReference type="NCBI Taxonomy" id="546"/>
    <lineage>
        <taxon>Bacteria</taxon>
        <taxon>Pseudomonadati</taxon>
        <taxon>Pseudomonadota</taxon>
        <taxon>Gammaproteobacteria</taxon>
        <taxon>Enterobacterales</taxon>
        <taxon>Enterobacteriaceae</taxon>
        <taxon>Citrobacter</taxon>
        <taxon>Citrobacter freundii complex</taxon>
    </lineage>
</organism>
<comment type="caution">
    <text evidence="1">The sequence shown here is derived from an EMBL/GenBank/DDBJ whole genome shotgun (WGS) entry which is preliminary data.</text>
</comment>
<gene>
    <name evidence="1" type="ORF">B9P89_13385</name>
</gene>
<dbReference type="AlphaFoldDB" id="A0AA44NM10"/>
<dbReference type="RefSeq" id="WP_003846423.1">
    <property type="nucleotide sequence ID" value="NZ_BPFK01000031.1"/>
</dbReference>
<proteinExistence type="predicted"/>
<accession>A0AA44NM10</accession>
<dbReference type="EMBL" id="NEFA01000013">
    <property type="protein sequence ID" value="OYR03817.1"/>
    <property type="molecule type" value="Genomic_DNA"/>
</dbReference>
<evidence type="ECO:0000313" key="1">
    <source>
        <dbReference type="EMBL" id="OYR03817.1"/>
    </source>
</evidence>
<name>A0AA44NM10_CITFR</name>
<protein>
    <submittedName>
        <fullName evidence="1">Uncharacterized protein</fullName>
    </submittedName>
</protein>
<reference evidence="1 2" key="1">
    <citation type="submission" date="2017-04" db="EMBL/GenBank/DDBJ databases">
        <title>Emergence of KPC-2-producing Citrobacter isolates from sediments of a Chinese river.</title>
        <authorList>
            <person name="Zheng B."/>
        </authorList>
    </citation>
    <scope>NUCLEOTIDE SEQUENCE [LARGE SCALE GENOMIC DNA]</scope>
    <source>
        <strain evidence="1 2">C191</strain>
    </source>
</reference>
<evidence type="ECO:0000313" key="2">
    <source>
        <dbReference type="Proteomes" id="UP000215827"/>
    </source>
</evidence>
<dbReference type="Proteomes" id="UP000215827">
    <property type="component" value="Unassembled WGS sequence"/>
</dbReference>